<gene>
    <name evidence="2" type="ORF">DVS28_a2106</name>
</gene>
<keyword evidence="3" id="KW-1185">Reference proteome</keyword>
<proteinExistence type="predicted"/>
<dbReference type="AlphaFoldDB" id="A0A346XX42"/>
<keyword evidence="1" id="KW-0812">Transmembrane</keyword>
<organism evidence="2 3">
    <name type="scientific">Euzebya pacifica</name>
    <dbReference type="NCBI Taxonomy" id="1608957"/>
    <lineage>
        <taxon>Bacteria</taxon>
        <taxon>Bacillati</taxon>
        <taxon>Actinomycetota</taxon>
        <taxon>Nitriliruptoria</taxon>
        <taxon>Euzebyales</taxon>
    </lineage>
</organism>
<keyword evidence="1" id="KW-1133">Transmembrane helix</keyword>
<dbReference type="Proteomes" id="UP000264006">
    <property type="component" value="Chromosome"/>
</dbReference>
<evidence type="ECO:0000313" key="3">
    <source>
        <dbReference type="Proteomes" id="UP000264006"/>
    </source>
</evidence>
<keyword evidence="1" id="KW-0472">Membrane</keyword>
<evidence type="ECO:0000313" key="2">
    <source>
        <dbReference type="EMBL" id="AXV06789.1"/>
    </source>
</evidence>
<dbReference type="KEGG" id="euz:DVS28_a2106"/>
<protein>
    <submittedName>
        <fullName evidence="2">Uncharacterized protein</fullName>
    </submittedName>
</protein>
<accession>A0A346XX42</accession>
<sequence length="173" mass="19172">MTPTADPDTTQSHDEAARGRLVRRIVLGCFTVFVALGLMGVFGYRQGTTTSEAHGLRVEVEHPAVTRGGLPASWQLLITTTDGTPLPGVVEVDSDPRWFALFDVNGIEPSPVESDQDEDHLIWRFDTFGRDQLVVSLDVRTQPDARWGRDGRTTVRVGDEPPVEVTYRTWVSP</sequence>
<feature type="transmembrane region" description="Helical" evidence="1">
    <location>
        <begin position="25"/>
        <end position="44"/>
    </location>
</feature>
<evidence type="ECO:0000256" key="1">
    <source>
        <dbReference type="SAM" id="Phobius"/>
    </source>
</evidence>
<reference evidence="2 3" key="1">
    <citation type="submission" date="2018-09" db="EMBL/GenBank/DDBJ databases">
        <title>Complete genome sequence of Euzebya sp. DY32-46 isolated from seawater of Pacific Ocean.</title>
        <authorList>
            <person name="Xu L."/>
            <person name="Wu Y.-H."/>
            <person name="Xu X.-W."/>
        </authorList>
    </citation>
    <scope>NUCLEOTIDE SEQUENCE [LARGE SCALE GENOMIC DNA]</scope>
    <source>
        <strain evidence="2 3">DY32-46</strain>
    </source>
</reference>
<name>A0A346XX42_9ACTN</name>
<dbReference type="EMBL" id="CP031165">
    <property type="protein sequence ID" value="AXV06789.1"/>
    <property type="molecule type" value="Genomic_DNA"/>
</dbReference>